<keyword evidence="2" id="KW-1185">Reference proteome</keyword>
<gene>
    <name evidence="1" type="primary">Acey_s0625.g795</name>
    <name evidence="1" type="ORF">Y032_0625g795</name>
</gene>
<comment type="caution">
    <text evidence="1">The sequence shown here is derived from an EMBL/GenBank/DDBJ whole genome shotgun (WGS) entry which is preliminary data.</text>
</comment>
<sequence length="103" mass="11749">MGSSFTSPPTNRVAVESRHANSLVLQIAMESLDGRDEVRRKIILFCKFAVLPITRCIICADAITKYDVVHLFHKMKLMQCKEIGEKKAHFYKTPTDQLINNEP</sequence>
<dbReference type="EMBL" id="JARK01000225">
    <property type="protein sequence ID" value="EYC40181.1"/>
    <property type="molecule type" value="Genomic_DNA"/>
</dbReference>
<organism evidence="1 2">
    <name type="scientific">Ancylostoma ceylanicum</name>
    <dbReference type="NCBI Taxonomy" id="53326"/>
    <lineage>
        <taxon>Eukaryota</taxon>
        <taxon>Metazoa</taxon>
        <taxon>Ecdysozoa</taxon>
        <taxon>Nematoda</taxon>
        <taxon>Chromadorea</taxon>
        <taxon>Rhabditida</taxon>
        <taxon>Rhabditina</taxon>
        <taxon>Rhabditomorpha</taxon>
        <taxon>Strongyloidea</taxon>
        <taxon>Ancylostomatidae</taxon>
        <taxon>Ancylostomatinae</taxon>
        <taxon>Ancylostoma</taxon>
    </lineage>
</organism>
<proteinExistence type="predicted"/>
<protein>
    <submittedName>
        <fullName evidence="1">Uncharacterized protein</fullName>
    </submittedName>
</protein>
<name>A0A016WKR1_9BILA</name>
<accession>A0A016WKR1</accession>
<evidence type="ECO:0000313" key="1">
    <source>
        <dbReference type="EMBL" id="EYC40181.1"/>
    </source>
</evidence>
<dbReference type="Proteomes" id="UP000024635">
    <property type="component" value="Unassembled WGS sequence"/>
</dbReference>
<evidence type="ECO:0000313" key="2">
    <source>
        <dbReference type="Proteomes" id="UP000024635"/>
    </source>
</evidence>
<dbReference type="AlphaFoldDB" id="A0A016WKR1"/>
<reference evidence="2" key="1">
    <citation type="journal article" date="2015" name="Nat. Genet.">
        <title>The genome and transcriptome of the zoonotic hookworm Ancylostoma ceylanicum identify infection-specific gene families.</title>
        <authorList>
            <person name="Schwarz E.M."/>
            <person name="Hu Y."/>
            <person name="Antoshechkin I."/>
            <person name="Miller M.M."/>
            <person name="Sternberg P.W."/>
            <person name="Aroian R.V."/>
        </authorList>
    </citation>
    <scope>NUCLEOTIDE SEQUENCE</scope>
    <source>
        <strain evidence="2">HY135</strain>
    </source>
</reference>